<feature type="compositionally biased region" description="Pro residues" evidence="1">
    <location>
        <begin position="65"/>
        <end position="83"/>
    </location>
</feature>
<evidence type="ECO:0000259" key="2">
    <source>
        <dbReference type="Pfam" id="PF10453"/>
    </source>
</evidence>
<dbReference type="PANTHER" id="PTHR13309">
    <property type="entry name" value="NUCLEAR FRAGILE X MENTAL RETARDATION PROTEIN INTERACTING PROTEIN 1"/>
    <property type="match status" value="1"/>
</dbReference>
<evidence type="ECO:0000313" key="4">
    <source>
        <dbReference type="Proteomes" id="UP001489004"/>
    </source>
</evidence>
<feature type="region of interest" description="Disordered" evidence="1">
    <location>
        <begin position="322"/>
        <end position="360"/>
    </location>
</feature>
<comment type="caution">
    <text evidence="3">The sequence shown here is derived from an EMBL/GenBank/DDBJ whole genome shotgun (WGS) entry which is preliminary data.</text>
</comment>
<dbReference type="EMBL" id="JALJOR010000006">
    <property type="protein sequence ID" value="KAK9815260.1"/>
    <property type="molecule type" value="Genomic_DNA"/>
</dbReference>
<dbReference type="GO" id="GO:0003723">
    <property type="term" value="F:RNA binding"/>
    <property type="evidence" value="ECO:0007669"/>
    <property type="project" value="InterPro"/>
</dbReference>
<feature type="compositionally biased region" description="Acidic residues" evidence="1">
    <location>
        <begin position="328"/>
        <end position="341"/>
    </location>
</feature>
<dbReference type="InterPro" id="IPR039136">
    <property type="entry name" value="NUFIP1-like"/>
</dbReference>
<accession>A0AAW1Q044</accession>
<dbReference type="AlphaFoldDB" id="A0AAW1Q044"/>
<keyword evidence="4" id="KW-1185">Reference proteome</keyword>
<reference evidence="3 4" key="1">
    <citation type="journal article" date="2024" name="Nat. Commun.">
        <title>Phylogenomics reveals the evolutionary origins of lichenization in chlorophyte algae.</title>
        <authorList>
            <person name="Puginier C."/>
            <person name="Libourel C."/>
            <person name="Otte J."/>
            <person name="Skaloud P."/>
            <person name="Haon M."/>
            <person name="Grisel S."/>
            <person name="Petersen M."/>
            <person name="Berrin J.G."/>
            <person name="Delaux P.M."/>
            <person name="Dal Grande F."/>
            <person name="Keller J."/>
        </authorList>
    </citation>
    <scope>NUCLEOTIDE SEQUENCE [LARGE SCALE GENOMIC DNA]</scope>
    <source>
        <strain evidence="3 4">SAG 2043</strain>
    </source>
</reference>
<dbReference type="PANTHER" id="PTHR13309:SF0">
    <property type="entry name" value="FMR1-INTERACTING PROTEIN NUFIP1"/>
    <property type="match status" value="1"/>
</dbReference>
<feature type="compositionally biased region" description="Basic and acidic residues" evidence="1">
    <location>
        <begin position="149"/>
        <end position="162"/>
    </location>
</feature>
<evidence type="ECO:0000256" key="1">
    <source>
        <dbReference type="SAM" id="MobiDB-lite"/>
    </source>
</evidence>
<feature type="compositionally biased region" description="Basic and acidic residues" evidence="1">
    <location>
        <begin position="125"/>
        <end position="140"/>
    </location>
</feature>
<protein>
    <recommendedName>
        <fullName evidence="2">FMR1-interacting protein 1 conserved domain-containing protein</fullName>
    </recommendedName>
</protein>
<dbReference type="GO" id="GO:0005634">
    <property type="term" value="C:nucleus"/>
    <property type="evidence" value="ECO:0007669"/>
    <property type="project" value="TreeGrafter"/>
</dbReference>
<feature type="domain" description="FMR1-interacting protein 1 conserved" evidence="2">
    <location>
        <begin position="133"/>
        <end position="164"/>
    </location>
</feature>
<evidence type="ECO:0000313" key="3">
    <source>
        <dbReference type="EMBL" id="KAK9815260.1"/>
    </source>
</evidence>
<feature type="region of interest" description="Disordered" evidence="1">
    <location>
        <begin position="1"/>
        <end position="170"/>
    </location>
</feature>
<name>A0AAW1Q044_9CHLO</name>
<feature type="compositionally biased region" description="Basic and acidic residues" evidence="1">
    <location>
        <begin position="95"/>
        <end position="116"/>
    </location>
</feature>
<dbReference type="Proteomes" id="UP001489004">
    <property type="component" value="Unassembled WGS sequence"/>
</dbReference>
<proteinExistence type="predicted"/>
<dbReference type="GO" id="GO:0000492">
    <property type="term" value="P:box C/D snoRNP assembly"/>
    <property type="evidence" value="ECO:0007669"/>
    <property type="project" value="TreeGrafter"/>
</dbReference>
<organism evidence="3 4">
    <name type="scientific">[Myrmecia] bisecta</name>
    <dbReference type="NCBI Taxonomy" id="41462"/>
    <lineage>
        <taxon>Eukaryota</taxon>
        <taxon>Viridiplantae</taxon>
        <taxon>Chlorophyta</taxon>
        <taxon>core chlorophytes</taxon>
        <taxon>Trebouxiophyceae</taxon>
        <taxon>Trebouxiales</taxon>
        <taxon>Trebouxiaceae</taxon>
        <taxon>Myrmecia</taxon>
    </lineage>
</organism>
<dbReference type="Pfam" id="PF10453">
    <property type="entry name" value="NUFIP1"/>
    <property type="match status" value="1"/>
</dbReference>
<dbReference type="InterPro" id="IPR019496">
    <property type="entry name" value="NUFIP1_cons_dom"/>
</dbReference>
<feature type="region of interest" description="Disordered" evidence="1">
    <location>
        <begin position="211"/>
        <end position="235"/>
    </location>
</feature>
<sequence>MEQGYGQPCEPSAMPGPSWGAQGSHGMHQMQHGLPPQHMQQPGWGRGMPPTARGGRMGSMGRGPRAPPPLPAKPAKPAPPPPVVRLKPDGTPMTKQERKREKDKEKAEKKLAKLEAEPLVMRPITPEERAEGARWREDRKKHYPTAAVVDKKQREARERAQRGELSPEALNRRRTLQEVLRKQRAMGLDRAAGTSDMILDSPGMGRGYGRGFDQGRGRGARGGRGGRFDGGRFPDARHAEWQPAENQQAGQDAGMEAPPTLLQKLLAKDIRRDRSHLLQCLRFLVDNNYLLDLGKKPLVFPLPPAQDSGPLAEIAALAQEALQQATDSDSDNENDMGEEEHADASEQPQGPAISVPVVQS</sequence>
<feature type="compositionally biased region" description="Basic and acidic residues" evidence="1">
    <location>
        <begin position="226"/>
        <end position="235"/>
    </location>
</feature>
<gene>
    <name evidence="3" type="ORF">WJX72_000809</name>
</gene>